<evidence type="ECO:0000313" key="1">
    <source>
        <dbReference type="EMBL" id="MBB6106149.1"/>
    </source>
</evidence>
<keyword evidence="2" id="KW-1185">Reference proteome</keyword>
<proteinExistence type="predicted"/>
<comment type="caution">
    <text evidence="1">The sequence shown here is derived from an EMBL/GenBank/DDBJ whole genome shotgun (WGS) entry which is preliminary data.</text>
</comment>
<dbReference type="Proteomes" id="UP000571554">
    <property type="component" value="Unassembled WGS sequence"/>
</dbReference>
<protein>
    <submittedName>
        <fullName evidence="1">Uncharacterized protein</fullName>
    </submittedName>
</protein>
<dbReference type="AlphaFoldDB" id="A0A7W9U3B3"/>
<accession>A0A7W9U3B3</accession>
<gene>
    <name evidence="1" type="ORF">F4827_006020</name>
</gene>
<reference evidence="1 2" key="1">
    <citation type="submission" date="2020-08" db="EMBL/GenBank/DDBJ databases">
        <title>Above-ground endophytic microbial communities from plants in different locations in the United States.</title>
        <authorList>
            <person name="Frank C."/>
        </authorList>
    </citation>
    <scope>NUCLEOTIDE SEQUENCE [LARGE SCALE GENOMIC DNA]</scope>
    <source>
        <strain evidence="1 2">WP4_2_2</strain>
    </source>
</reference>
<dbReference type="EMBL" id="JACHBW010000023">
    <property type="protein sequence ID" value="MBB6106149.1"/>
    <property type="molecule type" value="Genomic_DNA"/>
</dbReference>
<organism evidence="1 2">
    <name type="scientific">Paraburkholderia bannensis</name>
    <dbReference type="NCBI Taxonomy" id="765414"/>
    <lineage>
        <taxon>Bacteria</taxon>
        <taxon>Pseudomonadati</taxon>
        <taxon>Pseudomonadota</taxon>
        <taxon>Betaproteobacteria</taxon>
        <taxon>Burkholderiales</taxon>
        <taxon>Burkholderiaceae</taxon>
        <taxon>Paraburkholderia</taxon>
    </lineage>
</organism>
<evidence type="ECO:0000313" key="2">
    <source>
        <dbReference type="Proteomes" id="UP000571554"/>
    </source>
</evidence>
<sequence length="37" mass="4186">MQRVDARLCQNAHDYLVGTAKLNGIDHEAYLRFVPGL</sequence>
<name>A0A7W9U3B3_9BURK</name>